<dbReference type="AlphaFoldDB" id="A0A834SXA2"/>
<dbReference type="PANTHER" id="PTHR33138:SF72">
    <property type="entry name" value="WALL-ASSOCIATED RECEPTOR KINASE CARBOXY-TERMINAL PROTEIN"/>
    <property type="match status" value="1"/>
</dbReference>
<dbReference type="InterPro" id="IPR025287">
    <property type="entry name" value="WAK_GUB"/>
</dbReference>
<reference evidence="5" key="1">
    <citation type="submission" date="2020-09" db="EMBL/GenBank/DDBJ databases">
        <title>Genome-Enabled Discovery of Anthraquinone Biosynthesis in Senna tora.</title>
        <authorList>
            <person name="Kang S.-H."/>
            <person name="Pandey R.P."/>
            <person name="Lee C.-M."/>
            <person name="Sim J.-S."/>
            <person name="Jeong J.-T."/>
            <person name="Choi B.-S."/>
            <person name="Jung M."/>
            <person name="Ginzburg D."/>
            <person name="Zhao K."/>
            <person name="Won S.Y."/>
            <person name="Oh T.-J."/>
            <person name="Yu Y."/>
            <person name="Kim N.-H."/>
            <person name="Lee O.R."/>
            <person name="Lee T.-H."/>
            <person name="Bashyal P."/>
            <person name="Kim T.-S."/>
            <person name="Lee W.-H."/>
            <person name="Kawkins C."/>
            <person name="Kim C.-K."/>
            <person name="Kim J.S."/>
            <person name="Ahn B.O."/>
            <person name="Rhee S.Y."/>
            <person name="Sohng J.K."/>
        </authorList>
    </citation>
    <scope>NUCLEOTIDE SEQUENCE</scope>
    <source>
        <tissue evidence="5">Leaf</tissue>
    </source>
</reference>
<dbReference type="OrthoDB" id="1436300at2759"/>
<feature type="chain" id="PRO_5032695028" evidence="3">
    <location>
        <begin position="29"/>
        <end position="259"/>
    </location>
</feature>
<comment type="caution">
    <text evidence="5">The sequence shown here is derived from an EMBL/GenBank/DDBJ whole genome shotgun (WGS) entry which is preliminary data.</text>
</comment>
<dbReference type="GO" id="GO:0016301">
    <property type="term" value="F:kinase activity"/>
    <property type="evidence" value="ECO:0007669"/>
    <property type="project" value="UniProtKB-KW"/>
</dbReference>
<keyword evidence="5" id="KW-0808">Transferase</keyword>
<organism evidence="5 6">
    <name type="scientific">Senna tora</name>
    <dbReference type="NCBI Taxonomy" id="362788"/>
    <lineage>
        <taxon>Eukaryota</taxon>
        <taxon>Viridiplantae</taxon>
        <taxon>Streptophyta</taxon>
        <taxon>Embryophyta</taxon>
        <taxon>Tracheophyta</taxon>
        <taxon>Spermatophyta</taxon>
        <taxon>Magnoliopsida</taxon>
        <taxon>eudicotyledons</taxon>
        <taxon>Gunneridae</taxon>
        <taxon>Pentapetalae</taxon>
        <taxon>rosids</taxon>
        <taxon>fabids</taxon>
        <taxon>Fabales</taxon>
        <taxon>Fabaceae</taxon>
        <taxon>Caesalpinioideae</taxon>
        <taxon>Cassia clade</taxon>
        <taxon>Senna</taxon>
    </lineage>
</organism>
<dbReference type="Pfam" id="PF13947">
    <property type="entry name" value="GUB_WAK_bind"/>
    <property type="match status" value="1"/>
</dbReference>
<gene>
    <name evidence="5" type="ORF">G2W53_032264</name>
</gene>
<comment type="subcellular location">
    <subcellularLocation>
        <location evidence="1">Membrane</location>
        <topology evidence="1">Single-pass membrane protein</topology>
    </subcellularLocation>
</comment>
<feature type="domain" description="Wall-associated receptor kinase galacturonan-binding" evidence="4">
    <location>
        <begin position="37"/>
        <end position="101"/>
    </location>
</feature>
<accession>A0A834SXA2</accession>
<dbReference type="Proteomes" id="UP000634136">
    <property type="component" value="Unassembled WGS sequence"/>
</dbReference>
<keyword evidence="2 3" id="KW-0732">Signal</keyword>
<protein>
    <submittedName>
        <fullName evidence="5">LEAF RUST 10 DISEASE-RESISTANCE LOCUS RECEPTOR-LIKE PROTEIN KINASE-like 2.1</fullName>
    </submittedName>
</protein>
<keyword evidence="5" id="KW-0418">Kinase</keyword>
<evidence type="ECO:0000259" key="4">
    <source>
        <dbReference type="Pfam" id="PF13947"/>
    </source>
</evidence>
<evidence type="ECO:0000256" key="3">
    <source>
        <dbReference type="SAM" id="SignalP"/>
    </source>
</evidence>
<feature type="signal peptide" evidence="3">
    <location>
        <begin position="1"/>
        <end position="28"/>
    </location>
</feature>
<dbReference type="GO" id="GO:0030247">
    <property type="term" value="F:polysaccharide binding"/>
    <property type="evidence" value="ECO:0007669"/>
    <property type="project" value="InterPro"/>
</dbReference>
<keyword evidence="6" id="KW-1185">Reference proteome</keyword>
<dbReference type="PANTHER" id="PTHR33138">
    <property type="entry name" value="OS01G0690200 PROTEIN"/>
    <property type="match status" value="1"/>
</dbReference>
<evidence type="ECO:0000313" key="6">
    <source>
        <dbReference type="Proteomes" id="UP000634136"/>
    </source>
</evidence>
<proteinExistence type="predicted"/>
<sequence length="259" mass="29653">MKPPLDPSSMFIILVIFFISINIPTSLGVEDDRFENCVNAFSCGNISNLKYPFWGENRAEYCGLPDFHLECEANIPKIIIQSIKYRVLDLNSNSQSLTLVRDDYLNTLCPSEYKNNSFDPNTFKYGDGVIDVTLLYDCDDYFPKNQYVGQSCKRNNGISTYVYYVRGLVYISYCKNSVIMPVFQYLVVTPDQIPSAIDYGFRLQWMGRAPGNFMFTRVFFFFNSSMRCRNPSSTSSSVGFSIGLVNWVIMELTCHNPVD</sequence>
<keyword evidence="5" id="KW-0675">Receptor</keyword>
<evidence type="ECO:0000256" key="1">
    <source>
        <dbReference type="ARBA" id="ARBA00004167"/>
    </source>
</evidence>
<dbReference type="EMBL" id="JAAIUW010000010">
    <property type="protein sequence ID" value="KAF7811288.1"/>
    <property type="molecule type" value="Genomic_DNA"/>
</dbReference>
<evidence type="ECO:0000313" key="5">
    <source>
        <dbReference type="EMBL" id="KAF7811288.1"/>
    </source>
</evidence>
<evidence type="ECO:0000256" key="2">
    <source>
        <dbReference type="ARBA" id="ARBA00022729"/>
    </source>
</evidence>
<dbReference type="GO" id="GO:0016020">
    <property type="term" value="C:membrane"/>
    <property type="evidence" value="ECO:0007669"/>
    <property type="project" value="UniProtKB-SubCell"/>
</dbReference>
<name>A0A834SXA2_9FABA</name>